<protein>
    <recommendedName>
        <fullName evidence="11">Branched-chain-amino-acid aminotransferase</fullName>
        <ecNumber evidence="11">2.6.1.42</ecNumber>
    </recommendedName>
</protein>
<dbReference type="GO" id="GO:0009099">
    <property type="term" value="P:L-valine biosynthetic process"/>
    <property type="evidence" value="ECO:0007669"/>
    <property type="project" value="TreeGrafter"/>
</dbReference>
<dbReference type="InterPro" id="IPR043132">
    <property type="entry name" value="BCAT-like_C"/>
</dbReference>
<dbReference type="Gene3D" id="3.30.470.10">
    <property type="match status" value="1"/>
</dbReference>
<dbReference type="AlphaFoldDB" id="A0AA36MGG6"/>
<comment type="similarity">
    <text evidence="2 9">Belongs to the class-IV pyridoxal-phosphate-dependent aminotransferase family.</text>
</comment>
<keyword evidence="5 11" id="KW-0808">Transferase</keyword>
<dbReference type="InterPro" id="IPR018300">
    <property type="entry name" value="Aminotrans_IV_CS"/>
</dbReference>
<dbReference type="GO" id="GO:0009098">
    <property type="term" value="P:L-leucine biosynthetic process"/>
    <property type="evidence" value="ECO:0007669"/>
    <property type="project" value="TreeGrafter"/>
</dbReference>
<dbReference type="InterPro" id="IPR043131">
    <property type="entry name" value="BCAT-like_N"/>
</dbReference>
<dbReference type="Gene3D" id="3.20.10.10">
    <property type="entry name" value="D-amino Acid Aminotransferase, subunit A, domain 2"/>
    <property type="match status" value="1"/>
</dbReference>
<evidence type="ECO:0000313" key="12">
    <source>
        <dbReference type="EMBL" id="CAJ0608392.1"/>
    </source>
</evidence>
<comment type="catalytic activity">
    <reaction evidence="11">
        <text>L-valine + 2-oxoglutarate = 3-methyl-2-oxobutanoate + L-glutamate</text>
        <dbReference type="Rhea" id="RHEA:24813"/>
        <dbReference type="ChEBI" id="CHEBI:11851"/>
        <dbReference type="ChEBI" id="CHEBI:16810"/>
        <dbReference type="ChEBI" id="CHEBI:29985"/>
        <dbReference type="ChEBI" id="CHEBI:57762"/>
        <dbReference type="EC" id="2.6.1.42"/>
    </reaction>
</comment>
<evidence type="ECO:0000256" key="8">
    <source>
        <dbReference type="PIRSR" id="PIRSR006468-1"/>
    </source>
</evidence>
<proteinExistence type="inferred from homology"/>
<feature type="modified residue" description="N6-(pyridoxal phosphate)lysine" evidence="8">
    <location>
        <position position="257"/>
    </location>
</feature>
<evidence type="ECO:0000256" key="4">
    <source>
        <dbReference type="ARBA" id="ARBA00022605"/>
    </source>
</evidence>
<dbReference type="EMBL" id="CATQJL010000316">
    <property type="protein sequence ID" value="CAJ0608392.1"/>
    <property type="molecule type" value="Genomic_DNA"/>
</dbReference>
<keyword evidence="7 11" id="KW-0100">Branched-chain amino acid biosynthesis</keyword>
<evidence type="ECO:0000256" key="10">
    <source>
        <dbReference type="RuleBase" id="RU004516"/>
    </source>
</evidence>
<dbReference type="FunFam" id="3.30.470.10:FF:000002">
    <property type="entry name" value="Branched-chain-amino-acid aminotransferase"/>
    <property type="match status" value="1"/>
</dbReference>
<reference evidence="12" key="1">
    <citation type="submission" date="2023-07" db="EMBL/GenBank/DDBJ databases">
        <authorList>
            <consortium name="CYATHOMIX"/>
        </authorList>
    </citation>
    <scope>NUCLEOTIDE SEQUENCE</scope>
    <source>
        <strain evidence="12">N/A</strain>
    </source>
</reference>
<dbReference type="InterPro" id="IPR005786">
    <property type="entry name" value="B_amino_transII"/>
</dbReference>
<keyword evidence="4 11" id="KW-0028">Amino-acid biosynthesis</keyword>
<dbReference type="CDD" id="cd01557">
    <property type="entry name" value="BCAT_beta_family"/>
    <property type="match status" value="1"/>
</dbReference>
<dbReference type="SUPFAM" id="SSF56752">
    <property type="entry name" value="D-aminoacid aminotransferase-like PLP-dependent enzymes"/>
    <property type="match status" value="1"/>
</dbReference>
<dbReference type="InterPro" id="IPR036038">
    <property type="entry name" value="Aminotransferase-like"/>
</dbReference>
<dbReference type="Pfam" id="PF01063">
    <property type="entry name" value="Aminotran_4"/>
    <property type="match status" value="1"/>
</dbReference>
<evidence type="ECO:0000256" key="9">
    <source>
        <dbReference type="RuleBase" id="RU004106"/>
    </source>
</evidence>
<dbReference type="Proteomes" id="UP001176961">
    <property type="component" value="Unassembled WGS sequence"/>
</dbReference>
<accession>A0AA36MGG6</accession>
<evidence type="ECO:0000256" key="6">
    <source>
        <dbReference type="ARBA" id="ARBA00022898"/>
    </source>
</evidence>
<evidence type="ECO:0000256" key="3">
    <source>
        <dbReference type="ARBA" id="ARBA00022576"/>
    </source>
</evidence>
<keyword evidence="13" id="KW-1185">Reference proteome</keyword>
<evidence type="ECO:0000256" key="2">
    <source>
        <dbReference type="ARBA" id="ARBA00009320"/>
    </source>
</evidence>
<name>A0AA36MGG6_CYLNA</name>
<keyword evidence="6 10" id="KW-0663">Pyridoxal phosphate</keyword>
<evidence type="ECO:0000256" key="5">
    <source>
        <dbReference type="ARBA" id="ARBA00022679"/>
    </source>
</evidence>
<evidence type="ECO:0000313" key="13">
    <source>
        <dbReference type="Proteomes" id="UP001176961"/>
    </source>
</evidence>
<dbReference type="GO" id="GO:0005739">
    <property type="term" value="C:mitochondrion"/>
    <property type="evidence" value="ECO:0007669"/>
    <property type="project" value="TreeGrafter"/>
</dbReference>
<comment type="cofactor">
    <cofactor evidence="1 10">
        <name>pyridoxal 5'-phosphate</name>
        <dbReference type="ChEBI" id="CHEBI:597326"/>
    </cofactor>
</comment>
<dbReference type="PANTHER" id="PTHR11825">
    <property type="entry name" value="SUBGROUP IIII AMINOTRANSFERASE"/>
    <property type="match status" value="1"/>
</dbReference>
<organism evidence="12 13">
    <name type="scientific">Cylicocyclus nassatus</name>
    <name type="common">Nematode worm</name>
    <dbReference type="NCBI Taxonomy" id="53992"/>
    <lineage>
        <taxon>Eukaryota</taxon>
        <taxon>Metazoa</taxon>
        <taxon>Ecdysozoa</taxon>
        <taxon>Nematoda</taxon>
        <taxon>Chromadorea</taxon>
        <taxon>Rhabditida</taxon>
        <taxon>Rhabditina</taxon>
        <taxon>Rhabditomorpha</taxon>
        <taxon>Strongyloidea</taxon>
        <taxon>Strongylidae</taxon>
        <taxon>Cylicocyclus</taxon>
    </lineage>
</organism>
<dbReference type="PROSITE" id="PS00770">
    <property type="entry name" value="AA_TRANSFER_CLASS_4"/>
    <property type="match status" value="1"/>
</dbReference>
<dbReference type="GO" id="GO:0004084">
    <property type="term" value="F:branched-chain-amino-acid transaminase activity"/>
    <property type="evidence" value="ECO:0007669"/>
    <property type="project" value="UniProtKB-EC"/>
</dbReference>
<keyword evidence="3 11" id="KW-0032">Aminotransferase</keyword>
<comment type="catalytic activity">
    <reaction evidence="11">
        <text>L-leucine + 2-oxoglutarate = 4-methyl-2-oxopentanoate + L-glutamate</text>
        <dbReference type="Rhea" id="RHEA:18321"/>
        <dbReference type="ChEBI" id="CHEBI:16810"/>
        <dbReference type="ChEBI" id="CHEBI:17865"/>
        <dbReference type="ChEBI" id="CHEBI:29985"/>
        <dbReference type="ChEBI" id="CHEBI:57427"/>
        <dbReference type="EC" id="2.6.1.42"/>
    </reaction>
</comment>
<dbReference type="InterPro" id="IPR033939">
    <property type="entry name" value="BCAT_family"/>
</dbReference>
<evidence type="ECO:0000256" key="1">
    <source>
        <dbReference type="ARBA" id="ARBA00001933"/>
    </source>
</evidence>
<gene>
    <name evidence="12" type="ORF">CYNAS_LOCUS20375</name>
</gene>
<dbReference type="InterPro" id="IPR001544">
    <property type="entry name" value="Aminotrans_IV"/>
</dbReference>
<dbReference type="EC" id="2.6.1.42" evidence="11"/>
<dbReference type="NCBIfam" id="NF009897">
    <property type="entry name" value="PRK13357.1"/>
    <property type="match status" value="1"/>
</dbReference>
<dbReference type="NCBIfam" id="TIGR01123">
    <property type="entry name" value="ilvE_II"/>
    <property type="match status" value="1"/>
</dbReference>
<evidence type="ECO:0000256" key="7">
    <source>
        <dbReference type="ARBA" id="ARBA00023304"/>
    </source>
</evidence>
<comment type="catalytic activity">
    <reaction evidence="11">
        <text>L-isoleucine + 2-oxoglutarate = (S)-3-methyl-2-oxopentanoate + L-glutamate</text>
        <dbReference type="Rhea" id="RHEA:24801"/>
        <dbReference type="ChEBI" id="CHEBI:16810"/>
        <dbReference type="ChEBI" id="CHEBI:29985"/>
        <dbReference type="ChEBI" id="CHEBI:35146"/>
        <dbReference type="ChEBI" id="CHEBI:58045"/>
        <dbReference type="EC" id="2.6.1.42"/>
    </reaction>
</comment>
<comment type="caution">
    <text evidence="12">The sequence shown here is derived from an EMBL/GenBank/DDBJ whole genome shotgun (WGS) entry which is preliminary data.</text>
</comment>
<dbReference type="PANTHER" id="PTHR11825:SF44">
    <property type="entry name" value="BRANCHED-CHAIN-AMINO-ACID AMINOTRANSFERASE"/>
    <property type="match status" value="1"/>
</dbReference>
<sequence length="426" mass="48695">MPTRNNQITTSKLGYTSCSEYQRKECRMLCSYRRFPQCASSWMNLCQFSTSIPNCVETFYRKDLIIKQAPPNSRKPLPKQDEPLGFVKVYTDHMLEVDYDEEKGWTKPIIHPYCNFSLDPACSVFHYATELFEGMKAYRGDDNHIRLFRPHLNMARMRKTAERSAFPDFDENELLECIKEWLRIDKKWIPSQKGASLYIRPTMIGTEVSLGVHSSSAVKLFVIGGPAGPYFESFEPITLLADPRYIRAAKGGVGTYKMGCNYAPTLKIADIAEEKGCHQVLWLTGDEQYVTEAGAMNFFVYWRNEKGENELITASLESGIILPGVTRQSILELAKEMSGIKVTERDYTMGELRKAVKEKRVYEMFGAGTAVIVIPVDTLLYENNGQCEKLKVPMIDSEKSVMQKVYKTIEGIQYGRISRPKWTVEI</sequence>
<dbReference type="PIRSF" id="PIRSF006468">
    <property type="entry name" value="BCAT1"/>
    <property type="match status" value="1"/>
</dbReference>
<evidence type="ECO:0000256" key="11">
    <source>
        <dbReference type="RuleBase" id="RU004517"/>
    </source>
</evidence>